<feature type="domain" description="NAD-dependent epimerase/dehydratase" evidence="1">
    <location>
        <begin position="3"/>
        <end position="175"/>
    </location>
</feature>
<dbReference type="PANTHER" id="PTHR48079:SF6">
    <property type="entry name" value="NAD(P)-BINDING DOMAIN-CONTAINING PROTEIN-RELATED"/>
    <property type="match status" value="1"/>
</dbReference>
<dbReference type="Gene3D" id="3.40.50.720">
    <property type="entry name" value="NAD(P)-binding Rossmann-like Domain"/>
    <property type="match status" value="1"/>
</dbReference>
<evidence type="ECO:0000313" key="3">
    <source>
        <dbReference type="Proteomes" id="UP000540506"/>
    </source>
</evidence>
<dbReference type="AlphaFoldDB" id="A0A7W7QYF1"/>
<dbReference type="RefSeq" id="WP_184934346.1">
    <property type="nucleotide sequence ID" value="NZ_JACHJV010000001.1"/>
</dbReference>
<dbReference type="InterPro" id="IPR001509">
    <property type="entry name" value="Epimerase_deHydtase"/>
</dbReference>
<dbReference type="GO" id="GO:0004029">
    <property type="term" value="F:aldehyde dehydrogenase (NAD+) activity"/>
    <property type="evidence" value="ECO:0007669"/>
    <property type="project" value="TreeGrafter"/>
</dbReference>
<dbReference type="EMBL" id="JACHJV010000001">
    <property type="protein sequence ID" value="MBB4922120.1"/>
    <property type="molecule type" value="Genomic_DNA"/>
</dbReference>
<dbReference type="InterPro" id="IPR036291">
    <property type="entry name" value="NAD(P)-bd_dom_sf"/>
</dbReference>
<accession>A0A7W7QYF1</accession>
<dbReference type="Pfam" id="PF01370">
    <property type="entry name" value="Epimerase"/>
    <property type="match status" value="1"/>
</dbReference>
<dbReference type="PANTHER" id="PTHR48079">
    <property type="entry name" value="PROTEIN YEEZ"/>
    <property type="match status" value="1"/>
</dbReference>
<comment type="caution">
    <text evidence="2">The sequence shown here is derived from an EMBL/GenBank/DDBJ whole genome shotgun (WGS) entry which is preliminary data.</text>
</comment>
<keyword evidence="3" id="KW-1185">Reference proteome</keyword>
<dbReference type="SUPFAM" id="SSF51735">
    <property type="entry name" value="NAD(P)-binding Rossmann-fold domains"/>
    <property type="match status" value="1"/>
</dbReference>
<dbReference type="InterPro" id="IPR051783">
    <property type="entry name" value="NAD(P)-dependent_oxidoreduct"/>
</dbReference>
<dbReference type="GO" id="GO:0005737">
    <property type="term" value="C:cytoplasm"/>
    <property type="evidence" value="ECO:0007669"/>
    <property type="project" value="TreeGrafter"/>
</dbReference>
<protein>
    <submittedName>
        <fullName evidence="2">Nucleoside-diphosphate-sugar epimerase</fullName>
    </submittedName>
</protein>
<evidence type="ECO:0000259" key="1">
    <source>
        <dbReference type="Pfam" id="PF01370"/>
    </source>
</evidence>
<dbReference type="Proteomes" id="UP000540506">
    <property type="component" value="Unassembled WGS sequence"/>
</dbReference>
<evidence type="ECO:0000313" key="2">
    <source>
        <dbReference type="EMBL" id="MBB4922120.1"/>
    </source>
</evidence>
<proteinExistence type="predicted"/>
<name>A0A7W7QYF1_KITKI</name>
<reference evidence="2 3" key="1">
    <citation type="submission" date="2020-08" db="EMBL/GenBank/DDBJ databases">
        <title>Sequencing the genomes of 1000 actinobacteria strains.</title>
        <authorList>
            <person name="Klenk H.-P."/>
        </authorList>
    </citation>
    <scope>NUCLEOTIDE SEQUENCE [LARGE SCALE GENOMIC DNA]</scope>
    <source>
        <strain evidence="2 3">DSM 41654</strain>
    </source>
</reference>
<gene>
    <name evidence="2" type="ORF">FHR34_001113</name>
</gene>
<sequence>MQVLVVGGTGFLGHHVVAELAARGHQATVLARTPSPHTVLAHTVLAHTVLGDARRLTEDEWAALLDGHQGVVFASGADDRTVPRRPAEPFFHEANVAPVRRLIAGARQAGCERAVVHGSYFTAIHRLRPELELARHHPYVRSRLAQARAARTAAQGRLSVAVLEIPFVFGATPGRRPLLAPAVPYLASRAPLLAPPGGTAVVTVGSVARSTVEALERGLDADLPVADGNLTWYQLLIRFAAAAGRPARIRVRTLPPTALHLALRGVGLGHRLRGLQGGLDSHRLARLLCSELYLEPTGEDDLDAALRETVQASLRTAPGA</sequence>
<organism evidence="2 3">
    <name type="scientific">Kitasatospora kifunensis</name>
    <name type="common">Streptomyces kifunensis</name>
    <dbReference type="NCBI Taxonomy" id="58351"/>
    <lineage>
        <taxon>Bacteria</taxon>
        <taxon>Bacillati</taxon>
        <taxon>Actinomycetota</taxon>
        <taxon>Actinomycetes</taxon>
        <taxon>Kitasatosporales</taxon>
        <taxon>Streptomycetaceae</taxon>
        <taxon>Kitasatospora</taxon>
    </lineage>
</organism>